<proteinExistence type="predicted"/>
<reference evidence="2" key="1">
    <citation type="journal article" date="2019" name="Int. J. Syst. Evol. Microbiol.">
        <title>The Global Catalogue of Microorganisms (GCM) 10K type strain sequencing project: providing services to taxonomists for standard genome sequencing and annotation.</title>
        <authorList>
            <consortium name="The Broad Institute Genomics Platform"/>
            <consortium name="The Broad Institute Genome Sequencing Center for Infectious Disease"/>
            <person name="Wu L."/>
            <person name="Ma J."/>
        </authorList>
    </citation>
    <scope>NUCLEOTIDE SEQUENCE [LARGE SCALE GENOMIC DNA]</scope>
    <source>
        <strain evidence="2">CGMCC 1.14966</strain>
    </source>
</reference>
<name>A0ABQ2A280_9BACT</name>
<dbReference type="Proteomes" id="UP000637774">
    <property type="component" value="Unassembled WGS sequence"/>
</dbReference>
<organism evidence="1 2">
    <name type="scientific">Hymenobacter frigidus</name>
    <dbReference type="NCBI Taxonomy" id="1524095"/>
    <lineage>
        <taxon>Bacteria</taxon>
        <taxon>Pseudomonadati</taxon>
        <taxon>Bacteroidota</taxon>
        <taxon>Cytophagia</taxon>
        <taxon>Cytophagales</taxon>
        <taxon>Hymenobacteraceae</taxon>
        <taxon>Hymenobacter</taxon>
    </lineage>
</organism>
<evidence type="ECO:0000313" key="1">
    <source>
        <dbReference type="EMBL" id="GGH84756.1"/>
    </source>
</evidence>
<evidence type="ECO:0000313" key="2">
    <source>
        <dbReference type="Proteomes" id="UP000637774"/>
    </source>
</evidence>
<sequence>MPGCGAGPVGAVLVGAALVVALGADLALEAGLGAEEWGIESRLPAVRAAENAAGIGQWVLSEYEEAVL</sequence>
<comment type="caution">
    <text evidence="1">The sequence shown here is derived from an EMBL/GenBank/DDBJ whole genome shotgun (WGS) entry which is preliminary data.</text>
</comment>
<keyword evidence="2" id="KW-1185">Reference proteome</keyword>
<dbReference type="EMBL" id="BMGY01000013">
    <property type="protein sequence ID" value="GGH84756.1"/>
    <property type="molecule type" value="Genomic_DNA"/>
</dbReference>
<protein>
    <submittedName>
        <fullName evidence="1">Uncharacterized protein</fullName>
    </submittedName>
</protein>
<gene>
    <name evidence="1" type="ORF">GCM10011495_17410</name>
</gene>
<accession>A0ABQ2A280</accession>